<dbReference type="RefSeq" id="WP_143009454.1">
    <property type="nucleotide sequence ID" value="NZ_FNCS01000022.1"/>
</dbReference>
<dbReference type="STRING" id="440168.SAMN04487974_12244"/>
<reference evidence="1 2" key="1">
    <citation type="submission" date="2016-10" db="EMBL/GenBank/DDBJ databases">
        <authorList>
            <person name="de Groot N.N."/>
        </authorList>
    </citation>
    <scope>NUCLEOTIDE SEQUENCE [LARGE SCALE GENOMIC DNA]</scope>
    <source>
        <strain evidence="1 2">CGMCC 1.10267</strain>
    </source>
</reference>
<keyword evidence="2" id="KW-1185">Reference proteome</keyword>
<sequence length="572" mass="65556">MSFSDLQRPAEDDAIDIREFRSMKTALENQIYPSDREYNNGVYFDSDRFAPGAEVDMIVAGYSEQFPDLTFTHWFVTADFFADQRVITSKRAQNTFFRQGYVSTVEDRQVPVANKGDTKFAKAHKDILFAHGFTMAQILQLIGEEQLGIQYQDHAHPGGEASLICRHPLSPLVGRDSRLTEQQHGNARPDWQEAFEEEEGPAADWLGDRRYDRVWQEFKRQKLARYNYALVESHGLLLGRRLVNSDDRIHMAHEGTPGTHLKCGKEYINKLTWSRYRSEIITERLRAELDHGFTTEAFSGAHWEETVENQDTQVTPAMLAVWESQALASLRKIAWRVSAEESASALNNELLREKQALRAKNGRRKLPVGTSRMDNSTPEFSALKAVQTNEAGSYIDLMLQGRRKAHWTNAELGLSHRDLLIGAYYGMTYDETDLMTKPNETYEIAYWLGQLRRHGRATITNDFWSSIFDHVEHDSQRNLVISMLSEQAWDVLLIAARELSEQIAKGNFDTKRTIEVTYDWSSANEPWTASRNGDTIAIKGPLLFFPVHERDFWQEKAEFIQANGGFAAPMVR</sequence>
<proteinExistence type="predicted"/>
<dbReference type="OrthoDB" id="10020153at2"/>
<name>A0A1G7ZUK3_9HYPH</name>
<organism evidence="1 2">
    <name type="scientific">Pelagibacterium luteolum</name>
    <dbReference type="NCBI Taxonomy" id="440168"/>
    <lineage>
        <taxon>Bacteria</taxon>
        <taxon>Pseudomonadati</taxon>
        <taxon>Pseudomonadota</taxon>
        <taxon>Alphaproteobacteria</taxon>
        <taxon>Hyphomicrobiales</taxon>
        <taxon>Devosiaceae</taxon>
        <taxon>Pelagibacterium</taxon>
    </lineage>
</organism>
<dbReference type="EMBL" id="FNCS01000022">
    <property type="protein sequence ID" value="SDH11830.1"/>
    <property type="molecule type" value="Genomic_DNA"/>
</dbReference>
<accession>A0A1G7ZUK3</accession>
<protein>
    <submittedName>
        <fullName evidence="1">Uncharacterized protein</fullName>
    </submittedName>
</protein>
<dbReference type="Proteomes" id="UP000199495">
    <property type="component" value="Unassembled WGS sequence"/>
</dbReference>
<gene>
    <name evidence="1" type="ORF">SAMN04487974_12244</name>
</gene>
<evidence type="ECO:0000313" key="2">
    <source>
        <dbReference type="Proteomes" id="UP000199495"/>
    </source>
</evidence>
<dbReference type="AlphaFoldDB" id="A0A1G7ZUK3"/>
<evidence type="ECO:0000313" key="1">
    <source>
        <dbReference type="EMBL" id="SDH11830.1"/>
    </source>
</evidence>